<name>A0AAP2RDJ2_9EURY</name>
<dbReference type="EMBL" id="PGCK01000005">
    <property type="protein sequence ID" value="MCD1294816.1"/>
    <property type="molecule type" value="Genomic_DNA"/>
</dbReference>
<dbReference type="Proteomes" id="UP001320159">
    <property type="component" value="Unassembled WGS sequence"/>
</dbReference>
<reference evidence="1 2" key="1">
    <citation type="submission" date="2017-11" db="EMBL/GenBank/DDBJ databases">
        <title>Isolation and Characterization of Family Methanocellaceae Species from Potential Methane Hydrate Area Offshore Southwestern Taiwan.</title>
        <authorList>
            <person name="Zhang W.-L."/>
            <person name="Chen W.-C."/>
            <person name="Lai M.-C."/>
            <person name="Chen S.-C."/>
        </authorList>
    </citation>
    <scope>NUCLEOTIDE SEQUENCE [LARGE SCALE GENOMIC DNA]</scope>
    <source>
        <strain evidence="1 2">CWC-04</strain>
    </source>
</reference>
<protein>
    <submittedName>
        <fullName evidence="1">Uncharacterized protein</fullName>
    </submittedName>
</protein>
<accession>A0AAP2RDJ2</accession>
<keyword evidence="2" id="KW-1185">Reference proteome</keyword>
<dbReference type="AlphaFoldDB" id="A0AAP2RDJ2"/>
<evidence type="ECO:0000313" key="2">
    <source>
        <dbReference type="Proteomes" id="UP001320159"/>
    </source>
</evidence>
<evidence type="ECO:0000313" key="1">
    <source>
        <dbReference type="EMBL" id="MCD1294816.1"/>
    </source>
</evidence>
<organism evidence="1 2">
    <name type="scientific">Methanooceanicella nereidis</name>
    <dbReference type="NCBI Taxonomy" id="2052831"/>
    <lineage>
        <taxon>Archaea</taxon>
        <taxon>Methanobacteriati</taxon>
        <taxon>Methanobacteriota</taxon>
        <taxon>Stenosarchaea group</taxon>
        <taxon>Methanomicrobia</taxon>
        <taxon>Methanocellales</taxon>
        <taxon>Methanocellaceae</taxon>
        <taxon>Methanooceanicella</taxon>
    </lineage>
</organism>
<dbReference type="RefSeq" id="WP_230741782.1">
    <property type="nucleotide sequence ID" value="NZ_PGCK01000005.1"/>
</dbReference>
<sequence>MKNERRIKVDFPNVDLTMDDISREYISAGKDIVESGAVPNVDMFIKNLDEYNRLQYRLMEKTEKLCRSMETMEENEFVIVNSFANIFDDIDKITERMDSMIYFVPRDDVLDVLERYLSLHKKLFDKPVFYVESGWDKVQEYEL</sequence>
<gene>
    <name evidence="1" type="ORF">CUJ83_07365</name>
</gene>
<proteinExistence type="predicted"/>
<comment type="caution">
    <text evidence="1">The sequence shown here is derived from an EMBL/GenBank/DDBJ whole genome shotgun (WGS) entry which is preliminary data.</text>
</comment>